<dbReference type="STRING" id="446470.Snas_2359"/>
<dbReference type="InterPro" id="IPR001387">
    <property type="entry name" value="Cro/C1-type_HTH"/>
</dbReference>
<sequence length="316" mass="35314">MPNKSVDSRPEITDPDVATALAQGPFHAALRAAIHARGLGLDRLRHRLLARDLNVSTTSLSYWQHGRTQPEHPKSLEAVAALEEILQLPHDSLRSLLGPRRARGPRSLRVQQRRPEAVIGGGPAMKELCDRLPAAREHHLDVVTQQVTATIDAKGRDAGHRITMLVRARRNNVDRHIALFRGDPGCDVDAVRVIAHRDCVVGRVVRHSREPVMLAEILFGATLDQGDTHLFEFEIADGTGEPAKCYGHGFRYPVEHYTLQVRFDPDLLPRRIFRFAQSRLSTEMRETGDVSLNSWLTAQISQSHVEPGALGIGWEW</sequence>
<dbReference type="Proteomes" id="UP000000844">
    <property type="component" value="Chromosome"/>
</dbReference>
<dbReference type="EMBL" id="CP001778">
    <property type="protein sequence ID" value="ADD42045.1"/>
    <property type="molecule type" value="Genomic_DNA"/>
</dbReference>
<organism evidence="1 2">
    <name type="scientific">Stackebrandtia nassauensis (strain DSM 44728 / CIP 108903 / NRRL B-16338 / NBRC 102104 / LLR-40K-21)</name>
    <dbReference type="NCBI Taxonomy" id="446470"/>
    <lineage>
        <taxon>Bacteria</taxon>
        <taxon>Bacillati</taxon>
        <taxon>Actinomycetota</taxon>
        <taxon>Actinomycetes</taxon>
        <taxon>Glycomycetales</taxon>
        <taxon>Glycomycetaceae</taxon>
        <taxon>Stackebrandtia</taxon>
    </lineage>
</organism>
<gene>
    <name evidence="1" type="ordered locus">Snas_2359</name>
</gene>
<reference evidence="1 2" key="1">
    <citation type="journal article" date="2009" name="Stand. Genomic Sci.">
        <title>Complete genome sequence of Stackebrandtia nassauensis type strain (LLR-40K-21).</title>
        <authorList>
            <person name="Munk C."/>
            <person name="Lapidus A."/>
            <person name="Copeland A."/>
            <person name="Jando M."/>
            <person name="Mayilraj S."/>
            <person name="Glavina Del Rio T."/>
            <person name="Nolan M."/>
            <person name="Chen F."/>
            <person name="Lucas S."/>
            <person name="Tice H."/>
            <person name="Cheng J.F."/>
            <person name="Han C."/>
            <person name="Detter J.C."/>
            <person name="Bruce D."/>
            <person name="Goodwin L."/>
            <person name="Chain P."/>
            <person name="Pitluck S."/>
            <person name="Goker M."/>
            <person name="Ovchinikova G."/>
            <person name="Pati A."/>
            <person name="Ivanova N."/>
            <person name="Mavromatis K."/>
            <person name="Chen A."/>
            <person name="Palaniappan K."/>
            <person name="Land M."/>
            <person name="Hauser L."/>
            <person name="Chang Y.J."/>
            <person name="Jeffries C.D."/>
            <person name="Bristow J."/>
            <person name="Eisen J.A."/>
            <person name="Markowitz V."/>
            <person name="Hugenholtz P."/>
            <person name="Kyrpides N.C."/>
            <person name="Klenk H.P."/>
        </authorList>
    </citation>
    <scope>NUCLEOTIDE SEQUENCE [LARGE SCALE GENOMIC DNA]</scope>
    <source>
        <strain evidence="2">DSM 44728 / CIP 108903 / NRRL B-16338 / NBRC 102104 / LLR-40K-21</strain>
    </source>
</reference>
<protein>
    <submittedName>
        <fullName evidence="1">Uncharacterized protein</fullName>
    </submittedName>
</protein>
<dbReference type="eggNOG" id="ENOG50309MX">
    <property type="taxonomic scope" value="Bacteria"/>
</dbReference>
<evidence type="ECO:0000313" key="2">
    <source>
        <dbReference type="Proteomes" id="UP000000844"/>
    </source>
</evidence>
<dbReference type="OrthoDB" id="3690688at2"/>
<proteinExistence type="predicted"/>
<keyword evidence="2" id="KW-1185">Reference proteome</keyword>
<accession>D3Q3K4</accession>
<name>D3Q3K4_STANL</name>
<evidence type="ECO:0000313" key="1">
    <source>
        <dbReference type="EMBL" id="ADD42045.1"/>
    </source>
</evidence>
<dbReference type="AlphaFoldDB" id="D3Q3K4"/>
<dbReference type="KEGG" id="sna:Snas_2359"/>
<dbReference type="RefSeq" id="WP_013017616.1">
    <property type="nucleotide sequence ID" value="NC_013947.1"/>
</dbReference>
<dbReference type="HOGENOM" id="CLU_055999_0_0_11"/>
<dbReference type="CDD" id="cd00093">
    <property type="entry name" value="HTH_XRE"/>
    <property type="match status" value="1"/>
</dbReference>